<reference evidence="13" key="2">
    <citation type="submission" date="2016-04" db="EMBL/GenBank/DDBJ databases">
        <title>First Complete Genome Sequence of a Subdivision 6 Acidobacterium.</title>
        <authorList>
            <person name="Huang S."/>
            <person name="Vieira S."/>
            <person name="Bunk B."/>
            <person name="Riedel T."/>
            <person name="Sproeer C."/>
            <person name="Overmann J."/>
        </authorList>
    </citation>
    <scope>NUCLEOTIDE SEQUENCE [LARGE SCALE GENOMIC DNA]</scope>
    <source>
        <strain evidence="13">DSM 100886 HEG_-6_39</strain>
    </source>
</reference>
<feature type="binding site" evidence="11">
    <location>
        <position position="142"/>
    </location>
    <ligand>
        <name>Mn(2+)</name>
        <dbReference type="ChEBI" id="CHEBI:29035"/>
        <label>1</label>
    </ligand>
</feature>
<sequence>MKNRALVAMGIPAGPCAEEAKRVIAEAHAAGSTVRAAGDTLQSIIASPDAYLDDARYGVLASHLKAHQVAAKAFTPRQSVAPYRIWGEHLEPDSVRQLQNACSLPVAVAGALMPDAHVGYGLPIGGVLATEHAVIPYAVGVDIACRMKMTVLDLPVEALETQRERLVSVLERETCFGIGGGFRVKRQHEVMDADWRVTPVTADLKDRAWKQLGSSGSGNHFVEFGTLSVSDDAVGLPRGTYLALLSHSGSRGSGAAVAAHYSTLARRLHPELPQSLAELAWLDLDTEAGQEYWEAMELMGRYAAANHALIHQYIARALNVEVRLDVENHHNFAWRETHQRPDGTEREVIVHRKGATPAGEGVVGIIPGSMATPGYVVRGKGSTASLLSAAHGAGRRMSRTQARKTLSWQDAQALLRERQVTLLSAGLDEVPMVYKDIDEVMAAQQDLVEVLARFDPRLVKMAPSGEPPED</sequence>
<feature type="binding site" evidence="10">
    <location>
        <begin position="367"/>
        <end position="370"/>
    </location>
    <ligand>
        <name>GMP</name>
        <dbReference type="ChEBI" id="CHEBI:58115"/>
    </ligand>
</feature>
<evidence type="ECO:0000256" key="6">
    <source>
        <dbReference type="ARBA" id="ARBA00023134"/>
    </source>
</evidence>
<dbReference type="GO" id="GO:0006281">
    <property type="term" value="P:DNA repair"/>
    <property type="evidence" value="ECO:0007669"/>
    <property type="project" value="TreeGrafter"/>
</dbReference>
<dbReference type="GO" id="GO:0030145">
    <property type="term" value="F:manganese ion binding"/>
    <property type="evidence" value="ECO:0007669"/>
    <property type="project" value="TreeGrafter"/>
</dbReference>
<feature type="active site" description="GMP-histidine intermediate" evidence="9">
    <location>
        <position position="391"/>
    </location>
</feature>
<dbReference type="OrthoDB" id="9802323at2"/>
<dbReference type="PANTHER" id="PTHR43749">
    <property type="entry name" value="RNA-SPLICING LIGASE RTCB"/>
    <property type="match status" value="1"/>
</dbReference>
<dbReference type="KEGG" id="abac:LuPra_00138"/>
<keyword evidence="2 12" id="KW-0436">Ligase</keyword>
<feature type="binding site" evidence="11">
    <location>
        <position position="330"/>
    </location>
    <ligand>
        <name>Mn(2+)</name>
        <dbReference type="ChEBI" id="CHEBI:29035"/>
        <label>2</label>
    </ligand>
</feature>
<dbReference type="InterPro" id="IPR001233">
    <property type="entry name" value="RtcB"/>
</dbReference>
<dbReference type="Proteomes" id="UP000076079">
    <property type="component" value="Chromosome"/>
</dbReference>
<dbReference type="GO" id="GO:0170057">
    <property type="term" value="F:RNA ligase (GTP) activity"/>
    <property type="evidence" value="ECO:0007669"/>
    <property type="project" value="UniProtKB-EC"/>
</dbReference>
<feature type="binding site" evidence="10">
    <location>
        <begin position="391"/>
        <end position="394"/>
    </location>
    <ligand>
        <name>GMP</name>
        <dbReference type="ChEBI" id="CHEBI:58115"/>
    </ligand>
</feature>
<dbReference type="PANTHER" id="PTHR43749:SF2">
    <property type="entry name" value="RNA-SPLICING LIGASE RTCB"/>
    <property type="match status" value="1"/>
</dbReference>
<evidence type="ECO:0000313" key="12">
    <source>
        <dbReference type="EMBL" id="AMY06974.1"/>
    </source>
</evidence>
<keyword evidence="5" id="KW-0692">RNA repair</keyword>
<dbReference type="GO" id="GO:0005525">
    <property type="term" value="F:GTP binding"/>
    <property type="evidence" value="ECO:0007669"/>
    <property type="project" value="UniProtKB-KW"/>
</dbReference>
<keyword evidence="13" id="KW-1185">Reference proteome</keyword>
<gene>
    <name evidence="12" type="primary">rtcB</name>
    <name evidence="12" type="ORF">LuPra_00138</name>
</gene>
<proteinExistence type="predicted"/>
<dbReference type="InterPro" id="IPR052915">
    <property type="entry name" value="RtcB-like"/>
</dbReference>
<evidence type="ECO:0000256" key="11">
    <source>
        <dbReference type="PIRSR" id="PIRSR601233-3"/>
    </source>
</evidence>
<comment type="cofactor">
    <cofactor evidence="11">
        <name>Mn(2+)</name>
        <dbReference type="ChEBI" id="CHEBI:29035"/>
    </cofactor>
    <text evidence="11">Binds 2 manganese ions per subunit.</text>
</comment>
<reference evidence="12 13" key="1">
    <citation type="journal article" date="2016" name="Genome Announc.">
        <title>First Complete Genome Sequence of a Subdivision 6 Acidobacterium Strain.</title>
        <authorList>
            <person name="Huang S."/>
            <person name="Vieira S."/>
            <person name="Bunk B."/>
            <person name="Riedel T."/>
            <person name="Sproer C."/>
            <person name="Overmann J."/>
        </authorList>
    </citation>
    <scope>NUCLEOTIDE SEQUENCE [LARGE SCALE GENOMIC DNA]</scope>
    <source>
        <strain evidence="13">DSM 100886 HEG_-6_39</strain>
    </source>
</reference>
<evidence type="ECO:0000313" key="13">
    <source>
        <dbReference type="Proteomes" id="UP000076079"/>
    </source>
</evidence>
<evidence type="ECO:0000256" key="9">
    <source>
        <dbReference type="PIRSR" id="PIRSR601233-1"/>
    </source>
</evidence>
<dbReference type="Pfam" id="PF01139">
    <property type="entry name" value="RtcB"/>
    <property type="match status" value="2"/>
</dbReference>
<dbReference type="InterPro" id="IPR036025">
    <property type="entry name" value="RtcB-like_sf"/>
</dbReference>
<dbReference type="Gene3D" id="3.90.1860.10">
    <property type="entry name" value="tRNA-splicing ligase RtcB"/>
    <property type="match status" value="1"/>
</dbReference>
<protein>
    <recommendedName>
        <fullName evidence="1">3'-phosphate/5'-hydroxy nucleic acid ligase</fullName>
        <ecNumber evidence="1">6.5.1.8</ecNumber>
    </recommendedName>
</protein>
<dbReference type="AlphaFoldDB" id="A0A143PGT3"/>
<evidence type="ECO:0000256" key="1">
    <source>
        <dbReference type="ARBA" id="ARBA00012726"/>
    </source>
</evidence>
<dbReference type="STRING" id="1855912.LuPra_00138"/>
<comment type="catalytic activity">
    <reaction evidence="8">
        <text>a 3'-end 3'-phospho-ribonucleotide-RNA + a 5'-end dephospho-ribonucleoside-RNA + GTP = a ribonucleotidyl-ribonucleotide-RNA + GMP + diphosphate</text>
        <dbReference type="Rhea" id="RHEA:68076"/>
        <dbReference type="Rhea" id="RHEA-COMP:10463"/>
        <dbReference type="Rhea" id="RHEA-COMP:13936"/>
        <dbReference type="Rhea" id="RHEA-COMP:17355"/>
        <dbReference type="ChEBI" id="CHEBI:33019"/>
        <dbReference type="ChEBI" id="CHEBI:37565"/>
        <dbReference type="ChEBI" id="CHEBI:58115"/>
        <dbReference type="ChEBI" id="CHEBI:83062"/>
        <dbReference type="ChEBI" id="CHEBI:138284"/>
        <dbReference type="ChEBI" id="CHEBI:173118"/>
        <dbReference type="EC" id="6.5.1.8"/>
    </reaction>
</comment>
<dbReference type="EC" id="6.5.1.8" evidence="1"/>
<keyword evidence="6 10" id="KW-0342">GTP-binding</keyword>
<evidence type="ECO:0000256" key="4">
    <source>
        <dbReference type="ARBA" id="ARBA00022741"/>
    </source>
</evidence>
<organism evidence="12 13">
    <name type="scientific">Luteitalea pratensis</name>
    <dbReference type="NCBI Taxonomy" id="1855912"/>
    <lineage>
        <taxon>Bacteria</taxon>
        <taxon>Pseudomonadati</taxon>
        <taxon>Acidobacteriota</taxon>
        <taxon>Vicinamibacteria</taxon>
        <taxon>Vicinamibacterales</taxon>
        <taxon>Vicinamibacteraceae</taxon>
        <taxon>Luteitalea</taxon>
    </lineage>
</organism>
<dbReference type="RefSeq" id="WP_110168985.1">
    <property type="nucleotide sequence ID" value="NZ_CP015136.1"/>
</dbReference>
<evidence type="ECO:0000256" key="2">
    <source>
        <dbReference type="ARBA" id="ARBA00022598"/>
    </source>
</evidence>
<dbReference type="GO" id="GO:0042245">
    <property type="term" value="P:RNA repair"/>
    <property type="evidence" value="ECO:0007669"/>
    <property type="project" value="UniProtKB-KW"/>
</dbReference>
<evidence type="ECO:0000256" key="5">
    <source>
        <dbReference type="ARBA" id="ARBA00022800"/>
    </source>
</evidence>
<keyword evidence="3 11" id="KW-0479">Metal-binding</keyword>
<feature type="binding site" evidence="11">
    <location>
        <position position="220"/>
    </location>
    <ligand>
        <name>Mn(2+)</name>
        <dbReference type="ChEBI" id="CHEBI:29035"/>
        <label>1</label>
    </ligand>
</feature>
<evidence type="ECO:0000256" key="7">
    <source>
        <dbReference type="ARBA" id="ARBA00023211"/>
    </source>
</evidence>
<name>A0A143PGT3_LUTPR</name>
<keyword evidence="4 10" id="KW-0547">Nucleotide-binding</keyword>
<dbReference type="PATRIC" id="fig|1813736.3.peg.149"/>
<feature type="binding site" evidence="10">
    <location>
        <begin position="330"/>
        <end position="331"/>
    </location>
    <ligand>
        <name>GMP</name>
        <dbReference type="ChEBI" id="CHEBI:58115"/>
    </ligand>
</feature>
<dbReference type="GO" id="GO:0006396">
    <property type="term" value="P:RNA processing"/>
    <property type="evidence" value="ECO:0007669"/>
    <property type="project" value="InterPro"/>
</dbReference>
<feature type="binding site" evidence="11">
    <location>
        <position position="247"/>
    </location>
    <ligand>
        <name>Mn(2+)</name>
        <dbReference type="ChEBI" id="CHEBI:29035"/>
        <label>2</label>
    </ligand>
</feature>
<accession>A0A143PGT3</accession>
<evidence type="ECO:0000256" key="3">
    <source>
        <dbReference type="ARBA" id="ARBA00022723"/>
    </source>
</evidence>
<keyword evidence="7 11" id="KW-0464">Manganese</keyword>
<dbReference type="EMBL" id="CP015136">
    <property type="protein sequence ID" value="AMY06974.1"/>
    <property type="molecule type" value="Genomic_DNA"/>
</dbReference>
<dbReference type="GO" id="GO:0003909">
    <property type="term" value="F:DNA ligase activity"/>
    <property type="evidence" value="ECO:0007669"/>
    <property type="project" value="TreeGrafter"/>
</dbReference>
<feature type="binding site" evidence="10">
    <location>
        <begin position="219"/>
        <end position="223"/>
    </location>
    <ligand>
        <name>GMP</name>
        <dbReference type="ChEBI" id="CHEBI:58115"/>
    </ligand>
</feature>
<dbReference type="SUPFAM" id="SSF103365">
    <property type="entry name" value="Hypothetical protein PH1602"/>
    <property type="match status" value="1"/>
</dbReference>
<evidence type="ECO:0000256" key="10">
    <source>
        <dbReference type="PIRSR" id="PIRSR601233-2"/>
    </source>
</evidence>
<evidence type="ECO:0000256" key="8">
    <source>
        <dbReference type="ARBA" id="ARBA00047746"/>
    </source>
</evidence>